<proteinExistence type="predicted"/>
<organism evidence="3 4">
    <name type="scientific">Prosthecobacter debontii</name>
    <dbReference type="NCBI Taxonomy" id="48467"/>
    <lineage>
        <taxon>Bacteria</taxon>
        <taxon>Pseudomonadati</taxon>
        <taxon>Verrucomicrobiota</taxon>
        <taxon>Verrucomicrobiia</taxon>
        <taxon>Verrucomicrobiales</taxon>
        <taxon>Verrucomicrobiaceae</taxon>
        <taxon>Prosthecobacter</taxon>
    </lineage>
</organism>
<evidence type="ECO:0000313" key="4">
    <source>
        <dbReference type="Proteomes" id="UP000190774"/>
    </source>
</evidence>
<reference evidence="4" key="1">
    <citation type="submission" date="2017-02" db="EMBL/GenBank/DDBJ databases">
        <authorList>
            <person name="Varghese N."/>
            <person name="Submissions S."/>
        </authorList>
    </citation>
    <scope>NUCLEOTIDE SEQUENCE [LARGE SCALE GENOMIC DNA]</scope>
    <source>
        <strain evidence="4">ATCC 700200</strain>
    </source>
</reference>
<gene>
    <name evidence="3" type="ORF">SAMN02745166_02429</name>
</gene>
<keyword evidence="4" id="KW-1185">Reference proteome</keyword>
<dbReference type="InterPro" id="IPR041652">
    <property type="entry name" value="DUF5616"/>
</dbReference>
<dbReference type="AlphaFoldDB" id="A0A1T4Y4A9"/>
<dbReference type="Pfam" id="PF18481">
    <property type="entry name" value="DUF5616"/>
    <property type="match status" value="1"/>
</dbReference>
<feature type="domain" description="DUF5616" evidence="2">
    <location>
        <begin position="85"/>
        <end position="223"/>
    </location>
</feature>
<evidence type="ECO:0000259" key="2">
    <source>
        <dbReference type="Pfam" id="PF18481"/>
    </source>
</evidence>
<dbReference type="PANTHER" id="PTHR42252:SF1">
    <property type="entry name" value="DUF434 DOMAIN-CONTAINING PROTEIN"/>
    <property type="match status" value="1"/>
</dbReference>
<evidence type="ECO:0000313" key="3">
    <source>
        <dbReference type="EMBL" id="SKA96590.1"/>
    </source>
</evidence>
<dbReference type="STRING" id="48467.SAMN02745166_02429"/>
<evidence type="ECO:0008006" key="5">
    <source>
        <dbReference type="Google" id="ProtNLM"/>
    </source>
</evidence>
<dbReference type="Pfam" id="PF04256">
    <property type="entry name" value="DUF434"/>
    <property type="match status" value="1"/>
</dbReference>
<dbReference type="InterPro" id="IPR007368">
    <property type="entry name" value="DUF434"/>
</dbReference>
<dbReference type="PANTHER" id="PTHR42252">
    <property type="entry name" value="DUF5616 DOMAIN-CONTAINING PROTEIN"/>
    <property type="match status" value="1"/>
</dbReference>
<dbReference type="Proteomes" id="UP000190774">
    <property type="component" value="Unassembled WGS sequence"/>
</dbReference>
<sequence length="241" mass="26889">MSSETRHRGAHSNDAELFSRDKLPVLKQAVADLSWLLSRGYARPSGLKLVGDRYSLIERQRVAVGRAACADANLVRRQHHHSPAKQIQGRRVCIDGFNLLVTLETLLGGGVLLLCRDGCVRDMSSVHGSYHAVAETDRAILMAAEYLQALEIRSAHWLLDSPVSNSGRLAQRLRDLAEERRWPWTVETVLSPDAVLKQTKEAIVITSDAIILDHAQAWYNLAAEIIVHSPTPFSWLMDLRS</sequence>
<accession>A0A1T4Y4A9</accession>
<protein>
    <recommendedName>
        <fullName evidence="5">DUF434 domain-containing protein</fullName>
    </recommendedName>
</protein>
<dbReference type="EMBL" id="FUYE01000007">
    <property type="protein sequence ID" value="SKA96590.1"/>
    <property type="molecule type" value="Genomic_DNA"/>
</dbReference>
<evidence type="ECO:0000259" key="1">
    <source>
        <dbReference type="Pfam" id="PF04256"/>
    </source>
</evidence>
<name>A0A1T4Y4A9_9BACT</name>
<dbReference type="OrthoDB" id="5372493at2"/>
<feature type="domain" description="DUF434" evidence="1">
    <location>
        <begin position="26"/>
        <end position="78"/>
    </location>
</feature>